<evidence type="ECO:0000313" key="13">
    <source>
        <dbReference type="Proteomes" id="UP001153269"/>
    </source>
</evidence>
<feature type="region of interest" description="Disordered" evidence="11">
    <location>
        <begin position="13"/>
        <end position="79"/>
    </location>
</feature>
<dbReference type="PANTHER" id="PTHR21470:SF2">
    <property type="entry name" value="RAB6-INTERACTING GOLGIN"/>
    <property type="match status" value="1"/>
</dbReference>
<feature type="region of interest" description="Disordered" evidence="11">
    <location>
        <begin position="275"/>
        <end position="343"/>
    </location>
</feature>
<feature type="compositionally biased region" description="Basic and acidic residues" evidence="11">
    <location>
        <begin position="275"/>
        <end position="303"/>
    </location>
</feature>
<sequence>MSGWAGFSEAELRRMQLEDSAGPPGAARGRKPAPANRTRQQLLRERALQLTAERAGGAGSTGLLPGAATHQSRRREKSPLPWLQLQPRLQQELHEEVRLQLQEEVRLQLQEEVRLQLHEELEKQEVEIREKTRLELLQQEQKVMEEGNKRKKALLSKTIAEKSKQTQAEAVKLKRIQKELQALDDMVSNDIGILREKIEQASWGYSAARKRFEKAEAEYVTAKLDLHKKTEAKEQMTEHLCAIIQQNELRKAHKLEELMQQLHLQATEEVLEKLKEGGGRRRGGGEAVRRSRETVQWRTRREQNNQQKSVNRGRTAGGRTAGGTSRETKQRLNHQRLSRTVTR</sequence>
<proteinExistence type="inferred from homology"/>
<evidence type="ECO:0000313" key="12">
    <source>
        <dbReference type="EMBL" id="CAB1427185.1"/>
    </source>
</evidence>
<accession>A0A9N7YD84</accession>
<evidence type="ECO:0000256" key="5">
    <source>
        <dbReference type="ARBA" id="ARBA00022490"/>
    </source>
</evidence>
<evidence type="ECO:0000256" key="1">
    <source>
        <dbReference type="ARBA" id="ARBA00004496"/>
    </source>
</evidence>
<keyword evidence="5" id="KW-0963">Cytoplasm</keyword>
<evidence type="ECO:0000256" key="9">
    <source>
        <dbReference type="ARBA" id="ARBA00033032"/>
    </source>
</evidence>
<organism evidence="12 13">
    <name type="scientific">Pleuronectes platessa</name>
    <name type="common">European plaice</name>
    <dbReference type="NCBI Taxonomy" id="8262"/>
    <lineage>
        <taxon>Eukaryota</taxon>
        <taxon>Metazoa</taxon>
        <taxon>Chordata</taxon>
        <taxon>Craniata</taxon>
        <taxon>Vertebrata</taxon>
        <taxon>Euteleostomi</taxon>
        <taxon>Actinopterygii</taxon>
        <taxon>Neopterygii</taxon>
        <taxon>Teleostei</taxon>
        <taxon>Neoteleostei</taxon>
        <taxon>Acanthomorphata</taxon>
        <taxon>Carangaria</taxon>
        <taxon>Pleuronectiformes</taxon>
        <taxon>Pleuronectoidei</taxon>
        <taxon>Pleuronectidae</taxon>
        <taxon>Pleuronectes</taxon>
    </lineage>
</organism>
<feature type="compositionally biased region" description="Low complexity" evidence="11">
    <location>
        <begin position="21"/>
        <end position="41"/>
    </location>
</feature>
<protein>
    <recommendedName>
        <fullName evidence="4">RAB6-interacting golgin</fullName>
    </recommendedName>
    <alternativeName>
        <fullName evidence="9">N-terminal kinase-like-binding protein 1</fullName>
    </alternativeName>
    <alternativeName>
        <fullName evidence="8">SCY1-like 1-binding protein 1</fullName>
    </alternativeName>
</protein>
<name>A0A9N7YD84_PLEPL</name>
<dbReference type="InterPro" id="IPR007033">
    <property type="entry name" value="GORAB"/>
</dbReference>
<dbReference type="AlphaFoldDB" id="A0A9N7YD84"/>
<evidence type="ECO:0000256" key="4">
    <source>
        <dbReference type="ARBA" id="ARBA00014130"/>
    </source>
</evidence>
<comment type="subcellular location">
    <subcellularLocation>
        <location evidence="1">Cytoplasm</location>
    </subcellularLocation>
    <subcellularLocation>
        <location evidence="2">Golgi apparatus</location>
    </subcellularLocation>
</comment>
<evidence type="ECO:0000256" key="2">
    <source>
        <dbReference type="ARBA" id="ARBA00004555"/>
    </source>
</evidence>
<feature type="compositionally biased region" description="Basic residues" evidence="11">
    <location>
        <begin position="331"/>
        <end position="343"/>
    </location>
</feature>
<dbReference type="GO" id="GO:0005794">
    <property type="term" value="C:Golgi apparatus"/>
    <property type="evidence" value="ECO:0007669"/>
    <property type="project" value="UniProtKB-SubCell"/>
</dbReference>
<dbReference type="EMBL" id="CADEAL010000949">
    <property type="protein sequence ID" value="CAB1427185.1"/>
    <property type="molecule type" value="Genomic_DNA"/>
</dbReference>
<comment type="similarity">
    <text evidence="3">Belongs to the GORAB family.</text>
</comment>
<evidence type="ECO:0000256" key="7">
    <source>
        <dbReference type="ARBA" id="ARBA00023054"/>
    </source>
</evidence>
<keyword evidence="13" id="KW-1185">Reference proteome</keyword>
<dbReference type="PANTHER" id="PTHR21470">
    <property type="entry name" value="RAB6-INTERACTING PROTEIN GORAB"/>
    <property type="match status" value="1"/>
</dbReference>
<evidence type="ECO:0000256" key="3">
    <source>
        <dbReference type="ARBA" id="ARBA00005599"/>
    </source>
</evidence>
<evidence type="ECO:0000256" key="6">
    <source>
        <dbReference type="ARBA" id="ARBA00023034"/>
    </source>
</evidence>
<evidence type="ECO:0000256" key="10">
    <source>
        <dbReference type="SAM" id="Coils"/>
    </source>
</evidence>
<dbReference type="GO" id="GO:1905515">
    <property type="term" value="P:non-motile cilium assembly"/>
    <property type="evidence" value="ECO:0007669"/>
    <property type="project" value="TreeGrafter"/>
</dbReference>
<keyword evidence="7 10" id="KW-0175">Coiled coil</keyword>
<evidence type="ECO:0000256" key="8">
    <source>
        <dbReference type="ARBA" id="ARBA00032512"/>
    </source>
</evidence>
<dbReference type="Proteomes" id="UP001153269">
    <property type="component" value="Unassembled WGS sequence"/>
</dbReference>
<reference evidence="12" key="1">
    <citation type="submission" date="2020-03" db="EMBL/GenBank/DDBJ databases">
        <authorList>
            <person name="Weist P."/>
        </authorList>
    </citation>
    <scope>NUCLEOTIDE SEQUENCE</scope>
</reference>
<comment type="caution">
    <text evidence="12">The sequence shown here is derived from an EMBL/GenBank/DDBJ whole genome shotgun (WGS) entry which is preliminary data.</text>
</comment>
<evidence type="ECO:0000256" key="11">
    <source>
        <dbReference type="SAM" id="MobiDB-lite"/>
    </source>
</evidence>
<keyword evidence="6" id="KW-0333">Golgi apparatus</keyword>
<feature type="coiled-coil region" evidence="10">
    <location>
        <begin position="107"/>
        <end position="134"/>
    </location>
</feature>
<gene>
    <name evidence="12" type="ORF">PLEPLA_LOCUS15123</name>
</gene>